<dbReference type="NCBIfam" id="NF045639">
    <property type="entry name" value="GCX_COOH"/>
    <property type="match status" value="1"/>
</dbReference>
<dbReference type="InterPro" id="IPR055015">
    <property type="entry name" value="GCX_COOH"/>
</dbReference>
<keyword evidence="1 2" id="KW-0732">Signal</keyword>
<dbReference type="KEGG" id="fsn:GS03_01345"/>
<proteinExistence type="predicted"/>
<feature type="chain" id="PRO_5020202477" description="Secretion system C-terminal sorting domain-containing protein" evidence="2">
    <location>
        <begin position="23"/>
        <end position="659"/>
    </location>
</feature>
<dbReference type="Pfam" id="PF18962">
    <property type="entry name" value="Por_Secre_tail"/>
    <property type="match status" value="1"/>
</dbReference>
<accession>A0A4P7PSF9</accession>
<dbReference type="NCBIfam" id="TIGR04183">
    <property type="entry name" value="Por_Secre_tail"/>
    <property type="match status" value="1"/>
</dbReference>
<sequence length="659" mass="71976">MYKILKTVIVCAICFNSYNISAQLNEYLNSEEKRISSANQTEVEIQKFIDNNFNNYVLSKEVTDDVIRHLREEEEFSQAELDKAILNTKIYELRKLFFAENPDKKDLYFARPMPVAVQQTCVNGDFENGTAGYTFWSDSYPQPASGTSFFLSCATRSVQTALNVVTPATNNLNAAVTYIDNTSPGYQQYDPMLASLGVNVPTLFASGGGGNKCIKLNNEMGFGSSDITTVSRYFPTINQATIDFNFSLVMDNKPAHGQDIQPFFRVRVLDQFSNVVDEICIVADPDNCLFNVIYVASNRRVLYTDWICARLNVGEILGQPGTIEFTISDCQPSAHFGTVYIDNICGSICASPKLGALNTNATNINCPDTVANTPFQVCGTYQTPHNATLSSITLDITQNGTVVGTLSAPTQLTASTFCFTVLPSMFGASPTGNFEFEINANFNVSCPAGAFIYTISDNSAGVGPDVTFVDCCLSTLTLASPSDDLSNLATVAVKKKERSDWIKAANIVSVGDNVLSNGVVYHASNYVELNPGFEAALGAQFSAYPEGCTSNFLYKTQPPNANPRGDEPPSVDETVNLIKVSKDFAIVPNPSSSTIEIIMKDAKFNKVSITTIDGKIVDERNVEKTDITMIDVSRYANGIYIINVTAEDGKLYTKKLIKN</sequence>
<evidence type="ECO:0000256" key="1">
    <source>
        <dbReference type="ARBA" id="ARBA00022729"/>
    </source>
</evidence>
<reference evidence="4 5" key="1">
    <citation type="submission" date="2019-04" db="EMBL/GenBank/DDBJ databases">
        <title>Flavobacterium sp. GS03.</title>
        <authorList>
            <person name="Kim H."/>
        </authorList>
    </citation>
    <scope>NUCLEOTIDE SEQUENCE [LARGE SCALE GENOMIC DNA]</scope>
    <source>
        <strain evidence="4 5">GS03</strain>
    </source>
</reference>
<evidence type="ECO:0000256" key="2">
    <source>
        <dbReference type="SAM" id="SignalP"/>
    </source>
</evidence>
<gene>
    <name evidence="4" type="ORF">GS03_01345</name>
</gene>
<organism evidence="4 5">
    <name type="scientific">Flavobacterium sangjuense</name>
    <dbReference type="NCBI Taxonomy" id="2518177"/>
    <lineage>
        <taxon>Bacteria</taxon>
        <taxon>Pseudomonadati</taxon>
        <taxon>Bacteroidota</taxon>
        <taxon>Flavobacteriia</taxon>
        <taxon>Flavobacteriales</taxon>
        <taxon>Flavobacteriaceae</taxon>
        <taxon>Flavobacterium</taxon>
    </lineage>
</organism>
<name>A0A4P7PSF9_9FLAO</name>
<dbReference type="AlphaFoldDB" id="A0A4P7PSF9"/>
<protein>
    <recommendedName>
        <fullName evidence="3">Secretion system C-terminal sorting domain-containing protein</fullName>
    </recommendedName>
</protein>
<evidence type="ECO:0000259" key="3">
    <source>
        <dbReference type="Pfam" id="PF18962"/>
    </source>
</evidence>
<dbReference type="OrthoDB" id="1292260at2"/>
<feature type="signal peptide" evidence="2">
    <location>
        <begin position="1"/>
        <end position="22"/>
    </location>
</feature>
<feature type="domain" description="Secretion system C-terminal sorting" evidence="3">
    <location>
        <begin position="587"/>
        <end position="657"/>
    </location>
</feature>
<dbReference type="Proteomes" id="UP000296862">
    <property type="component" value="Chromosome"/>
</dbReference>
<evidence type="ECO:0000313" key="5">
    <source>
        <dbReference type="Proteomes" id="UP000296862"/>
    </source>
</evidence>
<dbReference type="InterPro" id="IPR026444">
    <property type="entry name" value="Secre_tail"/>
</dbReference>
<dbReference type="EMBL" id="CP038810">
    <property type="protein sequence ID" value="QBZ97847.1"/>
    <property type="molecule type" value="Genomic_DNA"/>
</dbReference>
<evidence type="ECO:0000313" key="4">
    <source>
        <dbReference type="EMBL" id="QBZ97847.1"/>
    </source>
</evidence>
<dbReference type="RefSeq" id="WP_136151783.1">
    <property type="nucleotide sequence ID" value="NZ_CP038810.1"/>
</dbReference>
<keyword evidence="5" id="KW-1185">Reference proteome</keyword>